<dbReference type="Pfam" id="PF13954">
    <property type="entry name" value="PapC_N"/>
    <property type="match status" value="1"/>
</dbReference>
<dbReference type="PROSITE" id="PS01151">
    <property type="entry name" value="FIMBRIAL_USHER"/>
    <property type="match status" value="1"/>
</dbReference>
<dbReference type="InterPro" id="IPR042186">
    <property type="entry name" value="FimD_plug_dom"/>
</dbReference>
<dbReference type="FunFam" id="2.60.40.2610:FF:000001">
    <property type="entry name" value="Outer membrane fimbrial usher protein"/>
    <property type="match status" value="1"/>
</dbReference>
<dbReference type="KEGG" id="lri:NCTC12151_01820"/>
<dbReference type="InterPro" id="IPR037224">
    <property type="entry name" value="PapC_N_sf"/>
</dbReference>
<dbReference type="Gene3D" id="3.10.20.410">
    <property type="match status" value="1"/>
</dbReference>
<protein>
    <submittedName>
        <fullName evidence="12">Outer membrane usher protein fimD</fullName>
    </submittedName>
</protein>
<proteinExistence type="inferred from homology"/>
<dbReference type="GO" id="GO:0009297">
    <property type="term" value="P:pilus assembly"/>
    <property type="evidence" value="ECO:0007669"/>
    <property type="project" value="InterPro"/>
</dbReference>
<dbReference type="Gene3D" id="2.60.40.2070">
    <property type="match status" value="1"/>
</dbReference>
<keyword evidence="7 9" id="KW-0472">Membrane</keyword>
<comment type="similarity">
    <text evidence="2 9">Belongs to the fimbrial export usher family.</text>
</comment>
<dbReference type="SUPFAM" id="SSF141729">
    <property type="entry name" value="FimD N-terminal domain-like"/>
    <property type="match status" value="1"/>
</dbReference>
<organism evidence="12 13">
    <name type="scientific">Leminorella richardii</name>
    <dbReference type="NCBI Taxonomy" id="158841"/>
    <lineage>
        <taxon>Bacteria</taxon>
        <taxon>Pseudomonadati</taxon>
        <taxon>Pseudomonadota</taxon>
        <taxon>Gammaproteobacteria</taxon>
        <taxon>Enterobacterales</taxon>
        <taxon>Budviciaceae</taxon>
        <taxon>Leminorella</taxon>
    </lineage>
</organism>
<gene>
    <name evidence="12" type="primary">fimD_2</name>
    <name evidence="12" type="ORF">NCTC12151_01820</name>
</gene>
<feature type="domain" description="PapC N-terminal" evidence="11">
    <location>
        <begin position="46"/>
        <end position="190"/>
    </location>
</feature>
<dbReference type="GO" id="GO:0015473">
    <property type="term" value="F:fimbrial usher porin activity"/>
    <property type="evidence" value="ECO:0007669"/>
    <property type="project" value="InterPro"/>
</dbReference>
<comment type="subcellular location">
    <subcellularLocation>
        <location evidence="1 9">Cell outer membrane</location>
        <topology evidence="1 9">Multi-pass membrane protein</topology>
    </subcellularLocation>
</comment>
<dbReference type="PANTHER" id="PTHR30451:SF20">
    <property type="entry name" value="FIMBRIAE USHER"/>
    <property type="match status" value="1"/>
</dbReference>
<keyword evidence="9" id="KW-1029">Fimbrium biogenesis</keyword>
<evidence type="ECO:0000313" key="12">
    <source>
        <dbReference type="EMBL" id="SQI40949.1"/>
    </source>
</evidence>
<name>A0A2X4UR43_9GAMM</name>
<dbReference type="InterPro" id="IPR025949">
    <property type="entry name" value="PapC-like_C"/>
</dbReference>
<evidence type="ECO:0000259" key="11">
    <source>
        <dbReference type="Pfam" id="PF13954"/>
    </source>
</evidence>
<dbReference type="Gene3D" id="2.60.40.2610">
    <property type="entry name" value="Outer membrane usher protein FimD, plug domain"/>
    <property type="match status" value="1"/>
</dbReference>
<keyword evidence="5 9" id="KW-0812">Transmembrane</keyword>
<evidence type="ECO:0000256" key="9">
    <source>
        <dbReference type="RuleBase" id="RU003884"/>
    </source>
</evidence>
<dbReference type="InterPro" id="IPR000015">
    <property type="entry name" value="Fimb_usher"/>
</dbReference>
<evidence type="ECO:0000313" key="13">
    <source>
        <dbReference type="Proteomes" id="UP000249005"/>
    </source>
</evidence>
<evidence type="ECO:0000256" key="2">
    <source>
        <dbReference type="ARBA" id="ARBA00008064"/>
    </source>
</evidence>
<evidence type="ECO:0000256" key="1">
    <source>
        <dbReference type="ARBA" id="ARBA00004571"/>
    </source>
</evidence>
<sequence length="867" mass="94763">MDYFTQYTYWLKHRGLLLSMITGLVYTHASYANVPPVDINADEYSFDESLFKGSHLAIPDISRFNKAESIAPGQYQVDIYLNNEFVGSNNVTFVNATNNKVLPCLSRELLIQTGVYDSAISTNSQDSADERRCVILEQQVDGAGSQFQFSELRLNLNIPKKLMNHRPRGYISPDSLSSGETIGFINYSLNQYHVAYKNSATKDLDSTYVNINAGANLGLWRYRQQSFYNSQTGQDSRFTTTRRYVQRAIAPLGSEVMVGEGFTSGRYFSGLGYRGLELASDDRMLPESQRGYAPSVHGIAKTNANVIIRQGENIIYQSTVAPGPFEINDLNATNYAGDLDVSVTEADGSVSTFKVPFSAVAESLRPNISRYSLLVGKTRYVGDSDLFGEASYRRGISNAITANSAFRLADGYQAAMLGGVYTSQLGAFGLDTTYSRAQLPNSDDQSGWMLHLSYSKTYSPTSTTFSIGGYQYSTNGYRELNDVLGIRQSAKSGDDWESSTYMQKSRLEGSINQSLDWAGNVYLSASTQNYRNGKARDKQLQLGYSKVFQNGVSFNLSVARTHNGGFYNNPYTNNDGYSYSQYDNKSTSETNTAFSISIPLGRSSYAPILTGTLNRSGNSGTSYQTSLSGTLGEQRDISYGLNVSTDSRQHQTVWNGNLQTRTSVATLGASASTASDYWQASGSVQGAMALHSGGITLGPYVGDTFALVEAKGAKGASVVGGQGAKIDTFGYALVPALTPYRYNTIALDPEGMDSRSELRDAQKRIAPYAGATVKVNFKTVSGYALLITVQQPEGREPIPMGADVYSEQNTIIGMVGQGNQAYLRSDSTDGYLTVRWGTESGQQCRLHYDLSGQDTDRPLIVLTSQCQ</sequence>
<dbReference type="GO" id="GO:0009279">
    <property type="term" value="C:cell outer membrane"/>
    <property type="evidence" value="ECO:0007669"/>
    <property type="project" value="UniProtKB-SubCell"/>
</dbReference>
<dbReference type="EMBL" id="LS483470">
    <property type="protein sequence ID" value="SQI40949.1"/>
    <property type="molecule type" value="Genomic_DNA"/>
</dbReference>
<evidence type="ECO:0000256" key="3">
    <source>
        <dbReference type="ARBA" id="ARBA00022448"/>
    </source>
</evidence>
<dbReference type="InterPro" id="IPR025885">
    <property type="entry name" value="PapC_N"/>
</dbReference>
<keyword evidence="6" id="KW-0732">Signal</keyword>
<keyword evidence="13" id="KW-1185">Reference proteome</keyword>
<keyword evidence="8 9" id="KW-0998">Cell outer membrane</keyword>
<dbReference type="FunFam" id="2.60.40.3110:FF:000001">
    <property type="entry name" value="Putative fimbrial outer membrane usher"/>
    <property type="match status" value="1"/>
</dbReference>
<accession>A0A2X4UR43</accession>
<reference evidence="12 13" key="1">
    <citation type="submission" date="2018-06" db="EMBL/GenBank/DDBJ databases">
        <authorList>
            <consortium name="Pathogen Informatics"/>
            <person name="Doyle S."/>
        </authorList>
    </citation>
    <scope>NUCLEOTIDE SEQUENCE [LARGE SCALE GENOMIC DNA]</scope>
    <source>
        <strain evidence="12 13">NCTC12151</strain>
    </source>
</reference>
<dbReference type="Pfam" id="PF13953">
    <property type="entry name" value="PapC_C"/>
    <property type="match status" value="1"/>
</dbReference>
<dbReference type="AlphaFoldDB" id="A0A2X4UR43"/>
<keyword evidence="4" id="KW-1134">Transmembrane beta strand</keyword>
<dbReference type="Proteomes" id="UP000249005">
    <property type="component" value="Chromosome 1"/>
</dbReference>
<dbReference type="InterPro" id="IPR018030">
    <property type="entry name" value="Fimbrial_membr_usher_CS"/>
</dbReference>
<evidence type="ECO:0000256" key="8">
    <source>
        <dbReference type="ARBA" id="ARBA00023237"/>
    </source>
</evidence>
<evidence type="ECO:0000256" key="5">
    <source>
        <dbReference type="ARBA" id="ARBA00022692"/>
    </source>
</evidence>
<dbReference type="Gene3D" id="2.60.40.3110">
    <property type="match status" value="1"/>
</dbReference>
<evidence type="ECO:0000259" key="10">
    <source>
        <dbReference type="Pfam" id="PF13953"/>
    </source>
</evidence>
<keyword evidence="3 9" id="KW-0813">Transport</keyword>
<dbReference type="Pfam" id="PF00577">
    <property type="entry name" value="Usher"/>
    <property type="match status" value="1"/>
</dbReference>
<feature type="domain" description="PapC-like C-terminal" evidence="10">
    <location>
        <begin position="786"/>
        <end position="851"/>
    </location>
</feature>
<evidence type="ECO:0000256" key="6">
    <source>
        <dbReference type="ARBA" id="ARBA00022729"/>
    </source>
</evidence>
<evidence type="ECO:0000256" key="4">
    <source>
        <dbReference type="ARBA" id="ARBA00022452"/>
    </source>
</evidence>
<dbReference type="PANTHER" id="PTHR30451">
    <property type="entry name" value="OUTER MEMBRANE USHER PROTEIN"/>
    <property type="match status" value="1"/>
</dbReference>
<evidence type="ECO:0000256" key="7">
    <source>
        <dbReference type="ARBA" id="ARBA00023136"/>
    </source>
</evidence>
<dbReference type="InterPro" id="IPR043142">
    <property type="entry name" value="PapC-like_C_sf"/>
</dbReference>